<evidence type="ECO:0000313" key="3">
    <source>
        <dbReference type="Proteomes" id="UP001589698"/>
    </source>
</evidence>
<name>A0ABV6E7D0_9ACTN</name>
<comment type="caution">
    <text evidence="2">The sequence shown here is derived from an EMBL/GenBank/DDBJ whole genome shotgun (WGS) entry which is preliminary data.</text>
</comment>
<keyword evidence="1" id="KW-0472">Membrane</keyword>
<gene>
    <name evidence="2" type="ORF">ACFFJG_20530</name>
</gene>
<dbReference type="RefSeq" id="WP_378520663.1">
    <property type="nucleotide sequence ID" value="NZ_CBCSDI010000036.1"/>
</dbReference>
<organism evidence="2 3">
    <name type="scientific">Nocardioides zeicaulis</name>
    <dbReference type="NCBI Taxonomy" id="1776857"/>
    <lineage>
        <taxon>Bacteria</taxon>
        <taxon>Bacillati</taxon>
        <taxon>Actinomycetota</taxon>
        <taxon>Actinomycetes</taxon>
        <taxon>Propionibacteriales</taxon>
        <taxon>Nocardioidaceae</taxon>
        <taxon>Nocardioides</taxon>
    </lineage>
</organism>
<evidence type="ECO:0000313" key="2">
    <source>
        <dbReference type="EMBL" id="MFC0224884.1"/>
    </source>
</evidence>
<reference evidence="2 3" key="1">
    <citation type="submission" date="2024-09" db="EMBL/GenBank/DDBJ databases">
        <authorList>
            <person name="Sun Q."/>
            <person name="Mori K."/>
        </authorList>
    </citation>
    <scope>NUCLEOTIDE SEQUENCE [LARGE SCALE GENOMIC DNA]</scope>
    <source>
        <strain evidence="2 3">CCM 8654</strain>
    </source>
</reference>
<evidence type="ECO:0000256" key="1">
    <source>
        <dbReference type="SAM" id="Phobius"/>
    </source>
</evidence>
<sequence>MRLPESTLTGLDTGRQERGALWVRRTGLCALLALVLAGVTGLLGVRTGTSTASGNGYDLSVTYASVARAGLDVPWQVTVTHPGGFGKEVVLAVTGDYFDIYETQGFTPDPSSGVRDADTLYLTFDAPDGDVLRVSYDAYIQPSAQVGREATVSVVDADLRPLASVDIDTHLVP</sequence>
<keyword evidence="3" id="KW-1185">Reference proteome</keyword>
<keyword evidence="1" id="KW-0812">Transmembrane</keyword>
<dbReference type="Proteomes" id="UP001589698">
    <property type="component" value="Unassembled WGS sequence"/>
</dbReference>
<feature type="transmembrane region" description="Helical" evidence="1">
    <location>
        <begin position="21"/>
        <end position="45"/>
    </location>
</feature>
<protein>
    <recommendedName>
        <fullName evidence="4">DUF4352 domain-containing protein</fullName>
    </recommendedName>
</protein>
<proteinExistence type="predicted"/>
<accession>A0ABV6E7D0</accession>
<dbReference type="EMBL" id="JBHLXH010000005">
    <property type="protein sequence ID" value="MFC0224884.1"/>
    <property type="molecule type" value="Genomic_DNA"/>
</dbReference>
<keyword evidence="1" id="KW-1133">Transmembrane helix</keyword>
<evidence type="ECO:0008006" key="4">
    <source>
        <dbReference type="Google" id="ProtNLM"/>
    </source>
</evidence>